<dbReference type="Pfam" id="PF03050">
    <property type="entry name" value="DDE_Tnp_IS66"/>
    <property type="match status" value="1"/>
</dbReference>
<reference evidence="2" key="1">
    <citation type="submission" date="2013-08" db="EMBL/GenBank/DDBJ databases">
        <authorList>
            <person name="Mendez C."/>
            <person name="Richter M."/>
            <person name="Ferrer M."/>
            <person name="Sanchez J."/>
        </authorList>
    </citation>
    <scope>NUCLEOTIDE SEQUENCE</scope>
</reference>
<dbReference type="InterPro" id="IPR052344">
    <property type="entry name" value="Transposase-related"/>
</dbReference>
<dbReference type="PANTHER" id="PTHR33678:SF1">
    <property type="entry name" value="BLL1576 PROTEIN"/>
    <property type="match status" value="1"/>
</dbReference>
<dbReference type="InterPro" id="IPR004291">
    <property type="entry name" value="Transposase_IS66_central"/>
</dbReference>
<proteinExistence type="predicted"/>
<dbReference type="EMBL" id="AUZY01000869">
    <property type="protein sequence ID" value="EQD77127.1"/>
    <property type="molecule type" value="Genomic_DNA"/>
</dbReference>
<evidence type="ECO:0000313" key="2">
    <source>
        <dbReference type="EMBL" id="EQD77127.1"/>
    </source>
</evidence>
<organism evidence="2">
    <name type="scientific">mine drainage metagenome</name>
    <dbReference type="NCBI Taxonomy" id="410659"/>
    <lineage>
        <taxon>unclassified sequences</taxon>
        <taxon>metagenomes</taxon>
        <taxon>ecological metagenomes</taxon>
    </lineage>
</organism>
<name>T1C562_9ZZZZ</name>
<evidence type="ECO:0000259" key="1">
    <source>
        <dbReference type="Pfam" id="PF03050"/>
    </source>
</evidence>
<reference evidence="2" key="2">
    <citation type="journal article" date="2014" name="ISME J.">
        <title>Microbial stratification in low pH oxic and suboxic macroscopic growths along an acid mine drainage.</title>
        <authorList>
            <person name="Mendez-Garcia C."/>
            <person name="Mesa V."/>
            <person name="Sprenger R.R."/>
            <person name="Richter M."/>
            <person name="Diez M.S."/>
            <person name="Solano J."/>
            <person name="Bargiela R."/>
            <person name="Golyshina O.V."/>
            <person name="Manteca A."/>
            <person name="Ramos J.L."/>
            <person name="Gallego J.R."/>
            <person name="Llorente I."/>
            <person name="Martins Dos Santos V.A."/>
            <person name="Jensen O.N."/>
            <person name="Pelaez A.I."/>
            <person name="Sanchez J."/>
            <person name="Ferrer M."/>
        </authorList>
    </citation>
    <scope>NUCLEOTIDE SEQUENCE</scope>
</reference>
<dbReference type="AlphaFoldDB" id="T1C562"/>
<dbReference type="PANTHER" id="PTHR33678">
    <property type="entry name" value="BLL1576 PROTEIN"/>
    <property type="match status" value="1"/>
</dbReference>
<dbReference type="NCBIfam" id="NF033517">
    <property type="entry name" value="transpos_IS66"/>
    <property type="match status" value="1"/>
</dbReference>
<sequence length="392" mass="43880">MLSLKECPKCAHSLGVPADSWTRPVTDLPAPSLDIFDLVVLRYKCPGCGERVHAPIPEAYRGEFGPRLKAFVAELRVLGMPVEKIAELLEMNYGLEVSVASLLAMEEGVAESLDGTYRALGEEMRDAERTPHAQGDETGMPVNGKTEWLWVGTSPRATVYHIQEGRGGPEAAAMWAGYRGKLTHDGLDSYNSVDGAEHQMDLVHANRWLQKVEASHGIRPRGLLKEEGPTYLRAGRPPKEFLRFAAGVRARLRVEVRWTERYPTASLRARERRYRRAVRSMGRFLGREWRDPDAMRIASELGQRLATLFTFVRRPGVSWNSNEAEREVRVAVIHRKVSGGRRTARGAWVLERLLTVWRTCAKRQLRFWETVSDKLGGLPQPGLGPPSAGPAS</sequence>
<feature type="domain" description="Transposase IS66 central" evidence="1">
    <location>
        <begin position="63"/>
        <end position="347"/>
    </location>
</feature>
<accession>T1C562</accession>
<comment type="caution">
    <text evidence="2">The sequence shown here is derived from an EMBL/GenBank/DDBJ whole genome shotgun (WGS) entry which is preliminary data.</text>
</comment>
<protein>
    <submittedName>
        <fullName evidence="2">Transposase IS66</fullName>
    </submittedName>
</protein>
<gene>
    <name evidence="2" type="ORF">B1B_01236</name>
</gene>